<dbReference type="PANTHER" id="PTHR43881:SF1">
    <property type="entry name" value="GAMMA-GLUTAMYLTRANSPEPTIDASE (AFU_ORTHOLOGUE AFUA_4G13580)"/>
    <property type="match status" value="1"/>
</dbReference>
<organism evidence="3 4">
    <name type="scientific">Syncephalastrum racemosum</name>
    <name type="common">Filamentous fungus</name>
    <dbReference type="NCBI Taxonomy" id="13706"/>
    <lineage>
        <taxon>Eukaryota</taxon>
        <taxon>Fungi</taxon>
        <taxon>Fungi incertae sedis</taxon>
        <taxon>Mucoromycota</taxon>
        <taxon>Mucoromycotina</taxon>
        <taxon>Mucoromycetes</taxon>
        <taxon>Mucorales</taxon>
        <taxon>Syncephalastraceae</taxon>
        <taxon>Syncephalastrum</taxon>
    </lineage>
</organism>
<keyword evidence="4" id="KW-1185">Reference proteome</keyword>
<sequence>MTHSDNTATDALPFISRRSVVYGTNGMVSSSQPLATAAGVEILRKGGNAADAAVAVAAALNVTEPMSTGIGGDAFCLFYNAKDKKVHGLNGSGRSPAALTLDVVRKDENGVELTPNSVHSVTVPGAAASWVDTVEYFGSGKIDLNTILQPAIDMAENGFPVSHISADLWKEAAKDLLECNPGKKDIDLLLEGKYAPAEGDIISYPNLAQTFRQLAAEGKDGFYKGRIAESIVNAVQSRGGTLTLEDMANHCSEIVEPISVDYHDWTVWEIPPNGSGLTALIALGILQELEKQHNIDFTKVEHNSPEYLHIIIEAVRLAYADGRHYVSDPNVVPVPTKGLLSKEYLAERAKLINLDSRNNAIERGFPESNGNTVYFSVVDGEGNACSFINSLFMHFGSHIVPDNCGFALHNRGHQFVLIDGHPNCIGPNKRPYHTIIPSMITRRQKDGSHELEACFGNMGGFMQPQAHVQLVMNMMHYKFQPQHSVDMPRFCISPPPAGHSPPCPVLTDVNDSVVYIEQGIPDETIQALEQRGHKCILLKNHERKMFGRGQIIRVKKDKLTGKRVLAAGSDPRGDGHACGW</sequence>
<dbReference type="EMBL" id="MCGN01000001">
    <property type="protein sequence ID" value="ORZ03464.1"/>
    <property type="molecule type" value="Genomic_DNA"/>
</dbReference>
<dbReference type="InParanoid" id="A0A1X2HVE6"/>
<proteinExistence type="predicted"/>
<name>A0A1X2HVE6_SYNRA</name>
<dbReference type="STRING" id="13706.A0A1X2HVE6"/>
<dbReference type="NCBIfam" id="TIGR00066">
    <property type="entry name" value="g_glut_trans"/>
    <property type="match status" value="1"/>
</dbReference>
<dbReference type="AlphaFoldDB" id="A0A1X2HVE6"/>
<dbReference type="Gene3D" id="1.10.246.130">
    <property type="match status" value="1"/>
</dbReference>
<feature type="active site" description="Nucleophile" evidence="1">
    <location>
        <position position="372"/>
    </location>
</feature>
<feature type="binding site" evidence="2">
    <location>
        <position position="460"/>
    </location>
    <ligand>
        <name>L-glutamate</name>
        <dbReference type="ChEBI" id="CHEBI:29985"/>
    </ligand>
</feature>
<dbReference type="OrthoDB" id="2015213at2759"/>
<dbReference type="InterPro" id="IPR052896">
    <property type="entry name" value="GGT-like_enzyme"/>
</dbReference>
<evidence type="ECO:0000313" key="4">
    <source>
        <dbReference type="Proteomes" id="UP000242180"/>
    </source>
</evidence>
<dbReference type="InterPro" id="IPR000101">
    <property type="entry name" value="GGT_peptidase"/>
</dbReference>
<dbReference type="InterPro" id="IPR029055">
    <property type="entry name" value="Ntn_hydrolases_N"/>
</dbReference>
<dbReference type="PRINTS" id="PR01210">
    <property type="entry name" value="GGTRANSPTASE"/>
</dbReference>
<dbReference type="InterPro" id="IPR043138">
    <property type="entry name" value="GGT_lsub"/>
</dbReference>
<dbReference type="Proteomes" id="UP000242180">
    <property type="component" value="Unassembled WGS sequence"/>
</dbReference>
<evidence type="ECO:0000256" key="2">
    <source>
        <dbReference type="PIRSR" id="PIRSR600101-2"/>
    </source>
</evidence>
<gene>
    <name evidence="3" type="ORF">BCR43DRAFT_483424</name>
</gene>
<dbReference type="PANTHER" id="PTHR43881">
    <property type="entry name" value="GAMMA-GLUTAMYLTRANSPEPTIDASE (AFU_ORTHOLOGUE AFUA_4G13580)"/>
    <property type="match status" value="1"/>
</dbReference>
<dbReference type="SUPFAM" id="SSF56235">
    <property type="entry name" value="N-terminal nucleophile aminohydrolases (Ntn hydrolases)"/>
    <property type="match status" value="1"/>
</dbReference>
<dbReference type="Pfam" id="PF01019">
    <property type="entry name" value="G_glu_transpept"/>
    <property type="match status" value="1"/>
</dbReference>
<dbReference type="GO" id="GO:0006751">
    <property type="term" value="P:glutathione catabolic process"/>
    <property type="evidence" value="ECO:0007669"/>
    <property type="project" value="InterPro"/>
</dbReference>
<protein>
    <submittedName>
        <fullName evidence="3">Nucleophile aminohydrolase</fullName>
    </submittedName>
</protein>
<evidence type="ECO:0000256" key="1">
    <source>
        <dbReference type="PIRSR" id="PIRSR600101-1"/>
    </source>
</evidence>
<dbReference type="OMA" id="EGNMVSY"/>
<evidence type="ECO:0000313" key="3">
    <source>
        <dbReference type="EMBL" id="ORZ03464.1"/>
    </source>
</evidence>
<dbReference type="InterPro" id="IPR043137">
    <property type="entry name" value="GGT_ssub_C"/>
</dbReference>
<dbReference type="GO" id="GO:0036374">
    <property type="term" value="F:glutathione hydrolase activity"/>
    <property type="evidence" value="ECO:0007669"/>
    <property type="project" value="InterPro"/>
</dbReference>
<comment type="caution">
    <text evidence="3">The sequence shown here is derived from an EMBL/GenBank/DDBJ whole genome shotgun (WGS) entry which is preliminary data.</text>
</comment>
<keyword evidence="3" id="KW-0378">Hydrolase</keyword>
<dbReference type="Gene3D" id="3.60.20.40">
    <property type="match status" value="1"/>
</dbReference>
<accession>A0A1X2HVE6</accession>
<reference evidence="3 4" key="1">
    <citation type="submission" date="2016-07" db="EMBL/GenBank/DDBJ databases">
        <title>Pervasive Adenine N6-methylation of Active Genes in Fungi.</title>
        <authorList>
            <consortium name="DOE Joint Genome Institute"/>
            <person name="Mondo S.J."/>
            <person name="Dannebaum R.O."/>
            <person name="Kuo R.C."/>
            <person name="Labutti K."/>
            <person name="Haridas S."/>
            <person name="Kuo A."/>
            <person name="Salamov A."/>
            <person name="Ahrendt S.R."/>
            <person name="Lipzen A."/>
            <person name="Sullivan W."/>
            <person name="Andreopoulos W.B."/>
            <person name="Clum A."/>
            <person name="Lindquist E."/>
            <person name="Daum C."/>
            <person name="Ramamoorthy G.K."/>
            <person name="Gryganskyi A."/>
            <person name="Culley D."/>
            <person name="Magnuson J.K."/>
            <person name="James T.Y."/>
            <person name="O'Malley M.A."/>
            <person name="Stajich J.E."/>
            <person name="Spatafora J.W."/>
            <person name="Visel A."/>
            <person name="Grigoriev I.V."/>
        </authorList>
    </citation>
    <scope>NUCLEOTIDE SEQUENCE [LARGE SCALE GENOMIC DNA]</scope>
    <source>
        <strain evidence="3 4">NRRL 2496</strain>
    </source>
</reference>